<name>A0AAW3FCT2_BURGA</name>
<organism evidence="1 2">
    <name type="scientific">Burkholderia gladioli</name>
    <name type="common">Pseudomonas marginata</name>
    <name type="synonym">Phytomonas marginata</name>
    <dbReference type="NCBI Taxonomy" id="28095"/>
    <lineage>
        <taxon>Bacteria</taxon>
        <taxon>Pseudomonadati</taxon>
        <taxon>Pseudomonadota</taxon>
        <taxon>Betaproteobacteria</taxon>
        <taxon>Burkholderiales</taxon>
        <taxon>Burkholderiaceae</taxon>
        <taxon>Burkholderia</taxon>
    </lineage>
</organism>
<evidence type="ECO:0000313" key="2">
    <source>
        <dbReference type="Proteomes" id="UP000029590"/>
    </source>
</evidence>
<dbReference type="EMBL" id="JPGG01000009">
    <property type="protein sequence ID" value="KGC24078.1"/>
    <property type="molecule type" value="Genomic_DNA"/>
</dbReference>
<reference evidence="1 2" key="1">
    <citation type="submission" date="2014-04" db="EMBL/GenBank/DDBJ databases">
        <authorList>
            <person name="Bishop-Lilly K.A."/>
            <person name="Broomall S.M."/>
            <person name="Chain P.S."/>
            <person name="Chertkov O."/>
            <person name="Coyne S.R."/>
            <person name="Daligault H.E."/>
            <person name="Davenport K.W."/>
            <person name="Erkkila T."/>
            <person name="Frey K.G."/>
            <person name="Gibbons H.S."/>
            <person name="Gu W."/>
            <person name="Jaissle J."/>
            <person name="Johnson S.L."/>
            <person name="Koroleva G.I."/>
            <person name="Ladner J.T."/>
            <person name="Lo C.-C."/>
            <person name="Minogue T.D."/>
            <person name="Munk C."/>
            <person name="Palacios G.F."/>
            <person name="Redden C.L."/>
            <person name="Rosenzweig C.N."/>
            <person name="Scholz M.B."/>
            <person name="Teshima H."/>
            <person name="Xu Y."/>
        </authorList>
    </citation>
    <scope>NUCLEOTIDE SEQUENCE [LARGE SCALE GENOMIC DNA]</scope>
    <source>
        <strain evidence="2">gladioli</strain>
    </source>
</reference>
<protein>
    <submittedName>
        <fullName evidence="1">AT-less polyketide synthase</fullName>
    </submittedName>
</protein>
<evidence type="ECO:0000313" key="1">
    <source>
        <dbReference type="EMBL" id="KGC24078.1"/>
    </source>
</evidence>
<proteinExistence type="predicted"/>
<dbReference type="Proteomes" id="UP000029590">
    <property type="component" value="Unassembled WGS sequence"/>
</dbReference>
<accession>A0AAW3FCT2</accession>
<dbReference type="AlphaFoldDB" id="A0AAW3FCT2"/>
<sequence length="178" mass="19070">MPVPCASTYWMPSGSMPKRAYTSVCNCCCASALGAVMPLVAPSWLMPLPTITPWIRSPSARASSSRLSTSTATASPDTMPLARSSKVWHLPSAASICALPAAAPKCGVACRNAPPARIRSVSWLRRLSHPRWIATSELEQAVSIVTAGPFRFRKYATRAGRIEGAVPQNEWPTSSSRT</sequence>
<comment type="caution">
    <text evidence="1">The sequence shown here is derived from an EMBL/GenBank/DDBJ whole genome shotgun (WGS) entry which is preliminary data.</text>
</comment>
<gene>
    <name evidence="1" type="ORF">DM48_8073</name>
</gene>